<dbReference type="RefSeq" id="WP_256604521.1">
    <property type="nucleotide sequence ID" value="NZ_JANIBJ010000069.1"/>
</dbReference>
<evidence type="ECO:0000256" key="1">
    <source>
        <dbReference type="SAM" id="Phobius"/>
    </source>
</evidence>
<evidence type="ECO:0000313" key="3">
    <source>
        <dbReference type="Proteomes" id="UP001524499"/>
    </source>
</evidence>
<sequence length="196" mass="21871">MNTQLKKNRITILVIFAMSVVPFAIAWFLADNPGKVRLGTNNGELIAPPFTTEPSDFSGYDSFSAENIKELQGHWILVNVLHGDECPDACRDGLYKTQQIALMMGKDIARIRRLALIFSGAAQPLPDEWRRDARLLKAWPSANLKATLDKIIAGQQSGALLIMDPLGNLMMKYQPGYDPYKVRNDLSKLLRISQIG</sequence>
<protein>
    <recommendedName>
        <fullName evidence="4">Thioredoxin domain-containing protein</fullName>
    </recommendedName>
</protein>
<organism evidence="2 3">
    <name type="scientific">Methylomonas subterranea</name>
    <dbReference type="NCBI Taxonomy" id="2952225"/>
    <lineage>
        <taxon>Bacteria</taxon>
        <taxon>Pseudomonadati</taxon>
        <taxon>Pseudomonadota</taxon>
        <taxon>Gammaproteobacteria</taxon>
        <taxon>Methylococcales</taxon>
        <taxon>Methylococcaceae</taxon>
        <taxon>Methylomonas</taxon>
    </lineage>
</organism>
<comment type="caution">
    <text evidence="2">The sequence shown here is derived from an EMBL/GenBank/DDBJ whole genome shotgun (WGS) entry which is preliminary data.</text>
</comment>
<dbReference type="EMBL" id="JANIBJ010000069">
    <property type="protein sequence ID" value="MCQ8106409.1"/>
    <property type="molecule type" value="Genomic_DNA"/>
</dbReference>
<dbReference type="Proteomes" id="UP001524499">
    <property type="component" value="Unassembled WGS sequence"/>
</dbReference>
<keyword evidence="1" id="KW-1133">Transmembrane helix</keyword>
<proteinExistence type="predicted"/>
<gene>
    <name evidence="2" type="ORF">NP590_20060</name>
</gene>
<reference evidence="2 3" key="1">
    <citation type="submission" date="2022-07" db="EMBL/GenBank/DDBJ databases">
        <title>Methylomonas rivi sp. nov., Methylomonas rosea sp. nov., Methylomonas aureus sp. nov. and Methylomonas subterranea sp. nov., four novel methanotrophs isolated from a freshwater creek and the deep terrestrial subsurface.</title>
        <authorList>
            <person name="Abin C."/>
            <person name="Sankaranarayanan K."/>
            <person name="Garner C."/>
            <person name="Sindelar R."/>
            <person name="Kotary K."/>
            <person name="Garner R."/>
            <person name="Barclay S."/>
            <person name="Lawson P."/>
            <person name="Krumholz L."/>
        </authorList>
    </citation>
    <scope>NUCLEOTIDE SEQUENCE [LARGE SCALE GENOMIC DNA]</scope>
    <source>
        <strain evidence="2 3">SURF-2</strain>
    </source>
</reference>
<accession>A0ABT1TLS3</accession>
<keyword evidence="1" id="KW-0472">Membrane</keyword>
<keyword evidence="3" id="KW-1185">Reference proteome</keyword>
<name>A0ABT1TLS3_9GAMM</name>
<keyword evidence="1" id="KW-0812">Transmembrane</keyword>
<evidence type="ECO:0008006" key="4">
    <source>
        <dbReference type="Google" id="ProtNLM"/>
    </source>
</evidence>
<feature type="transmembrane region" description="Helical" evidence="1">
    <location>
        <begin position="12"/>
        <end position="30"/>
    </location>
</feature>
<evidence type="ECO:0000313" key="2">
    <source>
        <dbReference type="EMBL" id="MCQ8106409.1"/>
    </source>
</evidence>